<dbReference type="Pfam" id="PF10824">
    <property type="entry name" value="T7SS_ESX_EspC"/>
    <property type="match status" value="1"/>
</dbReference>
<gene>
    <name evidence="1" type="ORF">MINT15_27830</name>
</gene>
<evidence type="ECO:0008006" key="3">
    <source>
        <dbReference type="Google" id="ProtNLM"/>
    </source>
</evidence>
<dbReference type="EMBL" id="JRZE01000006">
    <property type="protein sequence ID" value="KHF42581.1"/>
    <property type="molecule type" value="Genomic_DNA"/>
</dbReference>
<protein>
    <recommendedName>
        <fullName evidence="3">Excreted virulence factor EspC, type VII ESX diderm</fullName>
    </recommendedName>
</protein>
<dbReference type="AlphaFoldDB" id="A0A837D7L2"/>
<evidence type="ECO:0000313" key="2">
    <source>
        <dbReference type="Proteomes" id="UP000030848"/>
    </source>
</evidence>
<dbReference type="OrthoDB" id="3557316at2"/>
<proteinExistence type="predicted"/>
<name>A0A837D7L2_9PSEU</name>
<dbReference type="GO" id="GO:0009306">
    <property type="term" value="P:protein secretion"/>
    <property type="evidence" value="ECO:0007669"/>
    <property type="project" value="InterPro"/>
</dbReference>
<reference evidence="1 2" key="1">
    <citation type="submission" date="2014-10" db="EMBL/GenBank/DDBJ databases">
        <title>Genome sequence of Micropolyspora internatus JCM3315.</title>
        <authorList>
            <person name="Shin S.-K."/>
            <person name="Yi H."/>
        </authorList>
    </citation>
    <scope>NUCLEOTIDE SEQUENCE [LARGE SCALE GENOMIC DNA]</scope>
    <source>
        <strain evidence="1 2">JCM 3315</strain>
    </source>
</reference>
<dbReference type="OMA" id="DAYGWIC"/>
<sequence length="116" mass="12578">MADFQVVLEELRSHAKTMESFSQRAGTAADAGSHLAGLDEAYGVLCQPFGSMVREPQNRGAEALAKTQKVTQNLARALDEAANAYERLEEFIVERLNRIGRDVEASGNFVHGGGAR</sequence>
<comment type="caution">
    <text evidence="1">The sequence shown here is derived from an EMBL/GenBank/DDBJ whole genome shotgun (WGS) entry which is preliminary data.</text>
</comment>
<evidence type="ECO:0000313" key="1">
    <source>
        <dbReference type="EMBL" id="KHF42581.1"/>
    </source>
</evidence>
<organism evidence="1 2">
    <name type="scientific">Saccharomonospora viridis</name>
    <dbReference type="NCBI Taxonomy" id="1852"/>
    <lineage>
        <taxon>Bacteria</taxon>
        <taxon>Bacillati</taxon>
        <taxon>Actinomycetota</taxon>
        <taxon>Actinomycetes</taxon>
        <taxon>Pseudonocardiales</taxon>
        <taxon>Pseudonocardiaceae</taxon>
        <taxon>Saccharomonospora</taxon>
    </lineage>
</organism>
<dbReference type="InterPro" id="IPR022536">
    <property type="entry name" value="EspC"/>
</dbReference>
<accession>A0A837D7L2</accession>
<dbReference type="RefSeq" id="WP_015785760.1">
    <property type="nucleotide sequence ID" value="NZ_CALJZO010000120.1"/>
</dbReference>
<dbReference type="Proteomes" id="UP000030848">
    <property type="component" value="Unassembled WGS sequence"/>
</dbReference>